<proteinExistence type="predicted"/>
<dbReference type="Gene3D" id="3.20.20.150">
    <property type="entry name" value="Divalent-metal-dependent TIM barrel enzymes"/>
    <property type="match status" value="1"/>
</dbReference>
<evidence type="ECO:0000313" key="2">
    <source>
        <dbReference type="EMBL" id="CAB4871953.1"/>
    </source>
</evidence>
<sequence length="260" mass="27807">MRMLSLAAATAPAASRLELVHNAAAATFDAVGLRFDLDPPTRTEIRSLRSALDLTGLTLLDAEVVRIGTHDVSMIASVLEAAGELGARHLLAVSDIDDDGATTAALAELGEQARAVGVRLVVEFMRFTGIRTLQHAYEIVEATGDPDIGVLVDPLHLARSGGHPAQLTVVDRSRLAYVQLCDAPAEAPAGGLDALIEEARHHRLLPGSGELPLEELLQAVPLVPISVEVHDDRARSEHSPAELARIVADRTRLRFGQYLR</sequence>
<name>A0A6J7DWX4_9ZZZZ</name>
<dbReference type="PANTHER" id="PTHR12110:SF48">
    <property type="entry name" value="BLL3656 PROTEIN"/>
    <property type="match status" value="1"/>
</dbReference>
<reference evidence="2" key="1">
    <citation type="submission" date="2020-05" db="EMBL/GenBank/DDBJ databases">
        <authorList>
            <person name="Chiriac C."/>
            <person name="Salcher M."/>
            <person name="Ghai R."/>
            <person name="Kavagutti S V."/>
        </authorList>
    </citation>
    <scope>NUCLEOTIDE SEQUENCE</scope>
</reference>
<dbReference type="PANTHER" id="PTHR12110">
    <property type="entry name" value="HYDROXYPYRUVATE ISOMERASE"/>
    <property type="match status" value="1"/>
</dbReference>
<dbReference type="InterPro" id="IPR013022">
    <property type="entry name" value="Xyl_isomerase-like_TIM-brl"/>
</dbReference>
<gene>
    <name evidence="2" type="ORF">UFOPK3376_00885</name>
</gene>
<dbReference type="InterPro" id="IPR036237">
    <property type="entry name" value="Xyl_isomerase-like_sf"/>
</dbReference>
<evidence type="ECO:0000259" key="1">
    <source>
        <dbReference type="Pfam" id="PF01261"/>
    </source>
</evidence>
<accession>A0A6J7DWX4</accession>
<feature type="domain" description="Xylose isomerase-like TIM barrel" evidence="1">
    <location>
        <begin position="21"/>
        <end position="238"/>
    </location>
</feature>
<protein>
    <submittedName>
        <fullName evidence="2">Unannotated protein</fullName>
    </submittedName>
</protein>
<dbReference type="EMBL" id="CAFBLP010000016">
    <property type="protein sequence ID" value="CAB4871953.1"/>
    <property type="molecule type" value="Genomic_DNA"/>
</dbReference>
<dbReference type="SUPFAM" id="SSF51658">
    <property type="entry name" value="Xylose isomerase-like"/>
    <property type="match status" value="1"/>
</dbReference>
<organism evidence="2">
    <name type="scientific">freshwater metagenome</name>
    <dbReference type="NCBI Taxonomy" id="449393"/>
    <lineage>
        <taxon>unclassified sequences</taxon>
        <taxon>metagenomes</taxon>
        <taxon>ecological metagenomes</taxon>
    </lineage>
</organism>
<dbReference type="InterPro" id="IPR050312">
    <property type="entry name" value="IolE/XylAMocC-like"/>
</dbReference>
<dbReference type="Pfam" id="PF01261">
    <property type="entry name" value="AP_endonuc_2"/>
    <property type="match status" value="1"/>
</dbReference>
<dbReference type="AlphaFoldDB" id="A0A6J7DWX4"/>